<dbReference type="InterPro" id="IPR036065">
    <property type="entry name" value="BolA-like_sf"/>
</dbReference>
<dbReference type="Pfam" id="PF01722">
    <property type="entry name" value="BolA"/>
    <property type="match status" value="1"/>
</dbReference>
<organism evidence="2 3">
    <name type="scientific">Reinekea marina</name>
    <dbReference type="NCBI Taxonomy" id="1310421"/>
    <lineage>
        <taxon>Bacteria</taxon>
        <taxon>Pseudomonadati</taxon>
        <taxon>Pseudomonadota</taxon>
        <taxon>Gammaproteobacteria</taxon>
        <taxon>Oceanospirillales</taxon>
        <taxon>Saccharospirillaceae</taxon>
        <taxon>Reinekea</taxon>
    </lineage>
</organism>
<dbReference type="PANTHER" id="PTHR46230">
    <property type="match status" value="1"/>
</dbReference>
<dbReference type="PIRSF" id="PIRSF003113">
    <property type="entry name" value="BolA"/>
    <property type="match status" value="1"/>
</dbReference>
<sequence>MTADQVKALLVDTFTDSEIHVEGEGAKFLVSIVSALFEGKRAVPRQQMVYALLNDQISSGEIHAVSMDLKTPSEAE</sequence>
<dbReference type="Gene3D" id="3.30.300.90">
    <property type="entry name" value="BolA-like"/>
    <property type="match status" value="1"/>
</dbReference>
<comment type="similarity">
    <text evidence="1">Belongs to the BolA/IbaG family.</text>
</comment>
<name>A0ABV7WQ97_9GAMM</name>
<dbReference type="PANTHER" id="PTHR46230:SF7">
    <property type="entry name" value="BOLA-LIKE PROTEIN 1"/>
    <property type="match status" value="1"/>
</dbReference>
<comment type="caution">
    <text evidence="2">The sequence shown here is derived from an EMBL/GenBank/DDBJ whole genome shotgun (WGS) entry which is preliminary data.</text>
</comment>
<dbReference type="EMBL" id="JBHRYN010000006">
    <property type="protein sequence ID" value="MFC3700608.1"/>
    <property type="molecule type" value="Genomic_DNA"/>
</dbReference>
<proteinExistence type="inferred from homology"/>
<dbReference type="SUPFAM" id="SSF82657">
    <property type="entry name" value="BolA-like"/>
    <property type="match status" value="1"/>
</dbReference>
<keyword evidence="3" id="KW-1185">Reference proteome</keyword>
<evidence type="ECO:0000313" key="3">
    <source>
        <dbReference type="Proteomes" id="UP001595710"/>
    </source>
</evidence>
<dbReference type="RefSeq" id="WP_290281188.1">
    <property type="nucleotide sequence ID" value="NZ_JAUFQI010000001.1"/>
</dbReference>
<dbReference type="InterPro" id="IPR002634">
    <property type="entry name" value="BolA"/>
</dbReference>
<reference evidence="3" key="1">
    <citation type="journal article" date="2019" name="Int. J. Syst. Evol. Microbiol.">
        <title>The Global Catalogue of Microorganisms (GCM) 10K type strain sequencing project: providing services to taxonomists for standard genome sequencing and annotation.</title>
        <authorList>
            <consortium name="The Broad Institute Genomics Platform"/>
            <consortium name="The Broad Institute Genome Sequencing Center for Infectious Disease"/>
            <person name="Wu L."/>
            <person name="Ma J."/>
        </authorList>
    </citation>
    <scope>NUCLEOTIDE SEQUENCE [LARGE SCALE GENOMIC DNA]</scope>
    <source>
        <strain evidence="3">CECT 8288</strain>
    </source>
</reference>
<protein>
    <submittedName>
        <fullName evidence="2">BolA family protein</fullName>
    </submittedName>
</protein>
<gene>
    <name evidence="2" type="ORF">ACFOND_03070</name>
</gene>
<dbReference type="Proteomes" id="UP001595710">
    <property type="component" value="Unassembled WGS sequence"/>
</dbReference>
<accession>A0ABV7WQ97</accession>
<evidence type="ECO:0000313" key="2">
    <source>
        <dbReference type="EMBL" id="MFC3700608.1"/>
    </source>
</evidence>
<evidence type="ECO:0000256" key="1">
    <source>
        <dbReference type="RuleBase" id="RU003860"/>
    </source>
</evidence>